<evidence type="ECO:0008006" key="4">
    <source>
        <dbReference type="Google" id="ProtNLM"/>
    </source>
</evidence>
<dbReference type="STRING" id="313595.P700755_001064"/>
<sequence>MKKFFSIIALGAMTISLSSFTSSVQIAESSLNCTDAAIATHDFAMSIGYSMADASFYADVTYEICMHR</sequence>
<feature type="signal peptide" evidence="1">
    <location>
        <begin position="1"/>
        <end position="21"/>
    </location>
</feature>
<proteinExistence type="predicted"/>
<accession>K4IC95</accession>
<organism evidence="2 3">
    <name type="scientific">Psychroflexus torquis (strain ATCC 700755 / CIP 106069 / ACAM 623)</name>
    <dbReference type="NCBI Taxonomy" id="313595"/>
    <lineage>
        <taxon>Bacteria</taxon>
        <taxon>Pseudomonadati</taxon>
        <taxon>Bacteroidota</taxon>
        <taxon>Flavobacteriia</taxon>
        <taxon>Flavobacteriales</taxon>
        <taxon>Flavobacteriaceae</taxon>
        <taxon>Psychroflexus</taxon>
    </lineage>
</organism>
<evidence type="ECO:0000313" key="2">
    <source>
        <dbReference type="EMBL" id="AFU68034.1"/>
    </source>
</evidence>
<dbReference type="RefSeq" id="WP_015023640.1">
    <property type="nucleotide sequence ID" value="NC_018721.1"/>
</dbReference>
<dbReference type="Proteomes" id="UP000008514">
    <property type="component" value="Chromosome"/>
</dbReference>
<reference evidence="2" key="1">
    <citation type="submission" date="2006-03" db="EMBL/GenBank/DDBJ databases">
        <authorList>
            <person name="Bowman J."/>
            <person name="Ferriera S."/>
            <person name="Johnson J."/>
            <person name="Kravitz S."/>
            <person name="Halpern A."/>
            <person name="Remington K."/>
            <person name="Beeson K."/>
            <person name="Tran B."/>
            <person name="Rogers Y.-H."/>
            <person name="Friedman R."/>
            <person name="Venter J.C."/>
        </authorList>
    </citation>
    <scope>NUCLEOTIDE SEQUENCE [LARGE SCALE GENOMIC DNA]</scope>
    <source>
        <strain evidence="2">ATCC 700755</strain>
    </source>
</reference>
<keyword evidence="1" id="KW-0732">Signal</keyword>
<reference evidence="2" key="2">
    <citation type="submission" date="2012-09" db="EMBL/GenBank/DDBJ databases">
        <title>The complete sequence of Psychroflexus torquis an extreme psychrophile from sea-ice that is stimulated by light.</title>
        <authorList>
            <person name="Feng S."/>
            <person name="Powell S.M."/>
            <person name="Bowman J.P."/>
        </authorList>
    </citation>
    <scope>NUCLEOTIDE SEQUENCE [LARGE SCALE GENOMIC DNA]</scope>
    <source>
        <strain evidence="2">ATCC 700755</strain>
    </source>
</reference>
<keyword evidence="3" id="KW-1185">Reference proteome</keyword>
<protein>
    <recommendedName>
        <fullName evidence="4">Secreted protein</fullName>
    </recommendedName>
</protein>
<evidence type="ECO:0000256" key="1">
    <source>
        <dbReference type="SAM" id="SignalP"/>
    </source>
</evidence>
<feature type="chain" id="PRO_5003877575" description="Secreted protein" evidence="1">
    <location>
        <begin position="22"/>
        <end position="68"/>
    </location>
</feature>
<dbReference type="EMBL" id="CP003879">
    <property type="protein sequence ID" value="AFU68034.1"/>
    <property type="molecule type" value="Genomic_DNA"/>
</dbReference>
<dbReference type="AlphaFoldDB" id="K4IC95"/>
<name>K4IC95_PSYTT</name>
<dbReference type="OrthoDB" id="1454359at2"/>
<gene>
    <name evidence="2" type="ordered locus">P700755_001064</name>
</gene>
<evidence type="ECO:0000313" key="3">
    <source>
        <dbReference type="Proteomes" id="UP000008514"/>
    </source>
</evidence>
<dbReference type="HOGENOM" id="CLU_2790964_0_0_10"/>
<dbReference type="KEGG" id="ptq:P700755_001064"/>